<dbReference type="InterPro" id="IPR050312">
    <property type="entry name" value="IolE/XylAMocC-like"/>
</dbReference>
<dbReference type="KEGG" id="hlr:HALLA_12400"/>
<protein>
    <submittedName>
        <fullName evidence="2">Xylose isomerase</fullName>
    </submittedName>
</protein>
<dbReference type="PANTHER" id="PTHR12110">
    <property type="entry name" value="HYDROXYPYRUVATE ISOMERASE"/>
    <property type="match status" value="1"/>
</dbReference>
<accession>W0JR64</accession>
<evidence type="ECO:0000259" key="1">
    <source>
        <dbReference type="Pfam" id="PF01261"/>
    </source>
</evidence>
<dbReference type="EMBL" id="CP007055">
    <property type="protein sequence ID" value="AHF99467.1"/>
    <property type="molecule type" value="Genomic_DNA"/>
</dbReference>
<name>W0JR64_9EURY</name>
<gene>
    <name evidence="2" type="ORF">HALLA_12400</name>
</gene>
<sequence length="321" mass="35919">MEIGLHTPPLANESLEGALAYCNEQGVTAIEPGAGGFPGQDHLARADFLDDDDAQADLEDVLETYEVRISALAVHNNPLHPNEHRAETASRELREAIQLADQLEVSTVTCFSGLPAGGPDDEVPNWITAPWPSEHADALEYQWDLALEFWADLAEFAADHGVDVGIEMHPNMLVYEPHGLLRLREATNDRVGANFDPSHLYWQGISIMDAIRLLGDHGAINHVHAKDTRIYESQTREKGVLDTTPYDDEPNRSWLFRSVGYGHDERHWKDIVSTLRMVGYDGVLSIEHEDSLTSSREGLEKAIEFLERVRFDTKPGDAYWS</sequence>
<dbReference type="Gene3D" id="3.20.20.150">
    <property type="entry name" value="Divalent-metal-dependent TIM barrel enzymes"/>
    <property type="match status" value="1"/>
</dbReference>
<dbReference type="SUPFAM" id="SSF51658">
    <property type="entry name" value="Xylose isomerase-like"/>
    <property type="match status" value="1"/>
</dbReference>
<dbReference type="AlphaFoldDB" id="W0JR64"/>
<dbReference type="Proteomes" id="UP000019024">
    <property type="component" value="Chromosome"/>
</dbReference>
<proteinExistence type="predicted"/>
<evidence type="ECO:0000313" key="2">
    <source>
        <dbReference type="EMBL" id="AHF99467.1"/>
    </source>
</evidence>
<reference evidence="2 3" key="1">
    <citation type="submission" date="2014-01" db="EMBL/GenBank/DDBJ databases">
        <authorList>
            <consortium name="DOE Joint Genome Institute"/>
            <person name="Anderson I."/>
            <person name="Huntemann M."/>
            <person name="Han J."/>
            <person name="Chen A."/>
            <person name="Kyrpides N."/>
            <person name="Mavromatis K."/>
            <person name="Markowitz V."/>
            <person name="Palaniappan K."/>
            <person name="Ivanova N."/>
            <person name="Schaumberg A."/>
            <person name="Pati A."/>
            <person name="Liolios K."/>
            <person name="Nordberg H.P."/>
            <person name="Cantor M.N."/>
            <person name="Hua S.X."/>
            <person name="Woyke T."/>
        </authorList>
    </citation>
    <scope>NUCLEOTIDE SEQUENCE [LARGE SCALE GENOMIC DNA]</scope>
    <source>
        <strain evidence="2 3">XH-48</strain>
    </source>
</reference>
<dbReference type="GO" id="GO:0016853">
    <property type="term" value="F:isomerase activity"/>
    <property type="evidence" value="ECO:0007669"/>
    <property type="project" value="UniProtKB-KW"/>
</dbReference>
<organism evidence="2 3">
    <name type="scientific">Halostagnicola larsenii XH-48</name>
    <dbReference type="NCBI Taxonomy" id="797299"/>
    <lineage>
        <taxon>Archaea</taxon>
        <taxon>Methanobacteriati</taxon>
        <taxon>Methanobacteriota</taxon>
        <taxon>Stenosarchaea group</taxon>
        <taxon>Halobacteria</taxon>
        <taxon>Halobacteriales</taxon>
        <taxon>Natrialbaceae</taxon>
        <taxon>Halostagnicola</taxon>
    </lineage>
</organism>
<dbReference type="Pfam" id="PF01261">
    <property type="entry name" value="AP_endonuc_2"/>
    <property type="match status" value="1"/>
</dbReference>
<dbReference type="HOGENOM" id="CLU_061796_1_0_2"/>
<dbReference type="RefSeq" id="WP_049952711.1">
    <property type="nucleotide sequence ID" value="NZ_CP007055.1"/>
</dbReference>
<dbReference type="InterPro" id="IPR013022">
    <property type="entry name" value="Xyl_isomerase-like_TIM-brl"/>
</dbReference>
<dbReference type="GeneID" id="25145241"/>
<dbReference type="PATRIC" id="fig|797299.3.peg.1501"/>
<evidence type="ECO:0000313" key="3">
    <source>
        <dbReference type="Proteomes" id="UP000019024"/>
    </source>
</evidence>
<dbReference type="InterPro" id="IPR036237">
    <property type="entry name" value="Xyl_isomerase-like_sf"/>
</dbReference>
<dbReference type="OrthoDB" id="192650at2157"/>
<keyword evidence="2" id="KW-0413">Isomerase</keyword>
<dbReference type="PANTHER" id="PTHR12110:SF21">
    <property type="entry name" value="XYLOSE ISOMERASE-LIKE TIM BARREL DOMAIN-CONTAINING PROTEIN"/>
    <property type="match status" value="1"/>
</dbReference>
<dbReference type="eggNOG" id="arCOG01895">
    <property type="taxonomic scope" value="Archaea"/>
</dbReference>
<keyword evidence="3" id="KW-1185">Reference proteome</keyword>
<dbReference type="STRING" id="797299.HALLA_12400"/>
<feature type="domain" description="Xylose isomerase-like TIM barrel" evidence="1">
    <location>
        <begin position="20"/>
        <end position="308"/>
    </location>
</feature>